<sequence length="112" mass="12783">MTVYFLTLQEAVVSASPAALRNLLAIILKYCNPSNPLELWFNHKTELSEDFIHRFGTSDDRSDNASLAALEDLVLRMEGMPLRDYCLSAPERELVERTGMEYARETTYDIAH</sequence>
<dbReference type="AlphaFoldDB" id="A0AAE0YYJ4"/>
<dbReference type="Proteomes" id="UP001283361">
    <property type="component" value="Unassembled WGS sequence"/>
</dbReference>
<protein>
    <submittedName>
        <fullName evidence="1">Uncharacterized protein</fullName>
    </submittedName>
</protein>
<proteinExistence type="predicted"/>
<comment type="caution">
    <text evidence="1">The sequence shown here is derived from an EMBL/GenBank/DDBJ whole genome shotgun (WGS) entry which is preliminary data.</text>
</comment>
<reference evidence="1" key="1">
    <citation type="journal article" date="2023" name="G3 (Bethesda)">
        <title>A reference genome for the long-term kleptoplast-retaining sea slug Elysia crispata morphotype clarki.</title>
        <authorList>
            <person name="Eastman K.E."/>
            <person name="Pendleton A.L."/>
            <person name="Shaikh M.A."/>
            <person name="Suttiyut T."/>
            <person name="Ogas R."/>
            <person name="Tomko P."/>
            <person name="Gavelis G."/>
            <person name="Widhalm J.R."/>
            <person name="Wisecaver J.H."/>
        </authorList>
    </citation>
    <scope>NUCLEOTIDE SEQUENCE</scope>
    <source>
        <strain evidence="1">ECLA1</strain>
    </source>
</reference>
<dbReference type="EMBL" id="JAWDGP010005096">
    <property type="protein sequence ID" value="KAK3759634.1"/>
    <property type="molecule type" value="Genomic_DNA"/>
</dbReference>
<evidence type="ECO:0000313" key="2">
    <source>
        <dbReference type="Proteomes" id="UP001283361"/>
    </source>
</evidence>
<keyword evidence="2" id="KW-1185">Reference proteome</keyword>
<name>A0AAE0YYJ4_9GAST</name>
<gene>
    <name evidence="1" type="ORF">RRG08_056523</name>
</gene>
<organism evidence="1 2">
    <name type="scientific">Elysia crispata</name>
    <name type="common">lettuce slug</name>
    <dbReference type="NCBI Taxonomy" id="231223"/>
    <lineage>
        <taxon>Eukaryota</taxon>
        <taxon>Metazoa</taxon>
        <taxon>Spiralia</taxon>
        <taxon>Lophotrochozoa</taxon>
        <taxon>Mollusca</taxon>
        <taxon>Gastropoda</taxon>
        <taxon>Heterobranchia</taxon>
        <taxon>Euthyneura</taxon>
        <taxon>Panpulmonata</taxon>
        <taxon>Sacoglossa</taxon>
        <taxon>Placobranchoidea</taxon>
        <taxon>Plakobranchidae</taxon>
        <taxon>Elysia</taxon>
    </lineage>
</organism>
<evidence type="ECO:0000313" key="1">
    <source>
        <dbReference type="EMBL" id="KAK3759634.1"/>
    </source>
</evidence>
<accession>A0AAE0YYJ4</accession>